<evidence type="ECO:0000313" key="2">
    <source>
        <dbReference type="Proteomes" id="UP000095283"/>
    </source>
</evidence>
<keyword evidence="2" id="KW-1185">Reference proteome</keyword>
<feature type="transmembrane region" description="Helical" evidence="1">
    <location>
        <begin position="179"/>
        <end position="203"/>
    </location>
</feature>
<evidence type="ECO:0000256" key="1">
    <source>
        <dbReference type="SAM" id="Phobius"/>
    </source>
</evidence>
<dbReference type="AlphaFoldDB" id="A0A1I7WVY2"/>
<evidence type="ECO:0000313" key="3">
    <source>
        <dbReference type="WBParaSite" id="Hba_09290"/>
    </source>
</evidence>
<feature type="transmembrane region" description="Helical" evidence="1">
    <location>
        <begin position="7"/>
        <end position="40"/>
    </location>
</feature>
<feature type="transmembrane region" description="Helical" evidence="1">
    <location>
        <begin position="151"/>
        <end position="173"/>
    </location>
</feature>
<proteinExistence type="predicted"/>
<accession>A0A1I7WVY2</accession>
<keyword evidence="1" id="KW-0812">Transmembrane</keyword>
<name>A0A1I7WVY2_HETBA</name>
<sequence>MTARSSVYAYAMGAGAAGAIGAAFFFFIAFLLANILMWWAYTKSLSLSDSTTESMVLNLGTNFVLTVGAGLLIMTYSFTMFSVCDYHYRNYRAFLLICYSRKYIHCYGTLGSFSGSPCFNTSAREDPPAVIFIPGKGTARWWRGRTTMERILIPALLLFILLSIVLLAVILNIDRRRGIISFYFNMKAIYFYLQHGVFITCLIRSNSDTNKRMIYTVKHISFCFQLPLIYH</sequence>
<keyword evidence="1" id="KW-1133">Transmembrane helix</keyword>
<feature type="transmembrane region" description="Helical" evidence="1">
    <location>
        <begin position="60"/>
        <end position="84"/>
    </location>
</feature>
<organism evidence="2 3">
    <name type="scientific">Heterorhabditis bacteriophora</name>
    <name type="common">Entomopathogenic nematode worm</name>
    <dbReference type="NCBI Taxonomy" id="37862"/>
    <lineage>
        <taxon>Eukaryota</taxon>
        <taxon>Metazoa</taxon>
        <taxon>Ecdysozoa</taxon>
        <taxon>Nematoda</taxon>
        <taxon>Chromadorea</taxon>
        <taxon>Rhabditida</taxon>
        <taxon>Rhabditina</taxon>
        <taxon>Rhabditomorpha</taxon>
        <taxon>Strongyloidea</taxon>
        <taxon>Heterorhabditidae</taxon>
        <taxon>Heterorhabditis</taxon>
    </lineage>
</organism>
<dbReference type="Proteomes" id="UP000095283">
    <property type="component" value="Unplaced"/>
</dbReference>
<reference evidence="3" key="1">
    <citation type="submission" date="2016-11" db="UniProtKB">
        <authorList>
            <consortium name="WormBaseParasite"/>
        </authorList>
    </citation>
    <scope>IDENTIFICATION</scope>
</reference>
<protein>
    <submittedName>
        <fullName evidence="3">7TM_GPCR_Srx domain-containing protein</fullName>
    </submittedName>
</protein>
<dbReference type="WBParaSite" id="Hba_09290">
    <property type="protein sequence ID" value="Hba_09290"/>
    <property type="gene ID" value="Hba_09290"/>
</dbReference>
<keyword evidence="1" id="KW-0472">Membrane</keyword>